<name>A0A6J8B3J1_MYTCO</name>
<accession>A0A6J8B3J1</accession>
<feature type="domain" description="YqaJ viral recombinase" evidence="2">
    <location>
        <begin position="2"/>
        <end position="138"/>
    </location>
</feature>
<dbReference type="Pfam" id="PF09588">
    <property type="entry name" value="YqaJ"/>
    <property type="match status" value="1"/>
</dbReference>
<evidence type="ECO:0000313" key="4">
    <source>
        <dbReference type="Proteomes" id="UP000507470"/>
    </source>
</evidence>
<reference evidence="3 4" key="1">
    <citation type="submission" date="2020-06" db="EMBL/GenBank/DDBJ databases">
        <authorList>
            <person name="Li R."/>
            <person name="Bekaert M."/>
        </authorList>
    </citation>
    <scope>NUCLEOTIDE SEQUENCE [LARGE SCALE GENOMIC DNA]</scope>
    <source>
        <strain evidence="4">wild</strain>
    </source>
</reference>
<proteinExistence type="predicted"/>
<dbReference type="PANTHER" id="PTHR46609:SF8">
    <property type="entry name" value="YQAJ VIRAL RECOMBINASE DOMAIN-CONTAINING PROTEIN"/>
    <property type="match status" value="1"/>
</dbReference>
<dbReference type="InterPro" id="IPR051703">
    <property type="entry name" value="NF-kappa-B_Signaling_Reg"/>
</dbReference>
<feature type="transmembrane region" description="Helical" evidence="1">
    <location>
        <begin position="128"/>
        <end position="149"/>
    </location>
</feature>
<keyword evidence="1" id="KW-0472">Membrane</keyword>
<keyword evidence="4" id="KW-1185">Reference proteome</keyword>
<dbReference type="OrthoDB" id="6153424at2759"/>
<dbReference type="Gene3D" id="2.170.300.10">
    <property type="entry name" value="Tie2 ligand-binding domain superfamily"/>
    <property type="match status" value="1"/>
</dbReference>
<dbReference type="InterPro" id="IPR011604">
    <property type="entry name" value="PDDEXK-like_dom_sf"/>
</dbReference>
<protein>
    <recommendedName>
        <fullName evidence="2">YqaJ viral recombinase domain-containing protein</fullName>
    </recommendedName>
</protein>
<dbReference type="InterPro" id="IPR019080">
    <property type="entry name" value="YqaJ_viral_recombinase"/>
</dbReference>
<dbReference type="Proteomes" id="UP000507470">
    <property type="component" value="Unassembled WGS sequence"/>
</dbReference>
<sequence>MVTGSTVYSAIGLDSLKAEQRHYDEVVRGKPKEIPSDEVQKRMDHGTRNEINAIATLVSVVLHTFYSAMTFHEEGCYIIDNQGAKFCVVSPDGGLRMNARPVIAVEIKCPSPQNFNSEEPYSRVSVRYVLQIMMVMFVLKVFTAILVCWMPKTTTVLDVPFSQAIWEKMWKKMINIYSPERLKRPTSLHSDLKDLKADLHEFVDLQSCSVGFTSKAGYECMPCPQDTFGFRCAENCQCDQKERCDNVHGCVPRHYSYNLSTKNSFTMINRSQSAFSLSEMTSQLPEKNSHKRKRTQRLGEIMGSIENADLGVDVPDIDIPLPSSSNSNTNFYQLSGNSQCNTVQNLNTASSNPNVPYTDIESNDDQVRKILTVATPIITQTVVTILKSTGVIQGKDANTTDLTLTPALTDQSQSVNSMLPSTQSNTTFNTTGIPVTQLKYDRKPIM</sequence>
<evidence type="ECO:0000256" key="1">
    <source>
        <dbReference type="SAM" id="Phobius"/>
    </source>
</evidence>
<evidence type="ECO:0000313" key="3">
    <source>
        <dbReference type="EMBL" id="CAC5376428.1"/>
    </source>
</evidence>
<organism evidence="3 4">
    <name type="scientific">Mytilus coruscus</name>
    <name type="common">Sea mussel</name>
    <dbReference type="NCBI Taxonomy" id="42192"/>
    <lineage>
        <taxon>Eukaryota</taxon>
        <taxon>Metazoa</taxon>
        <taxon>Spiralia</taxon>
        <taxon>Lophotrochozoa</taxon>
        <taxon>Mollusca</taxon>
        <taxon>Bivalvia</taxon>
        <taxon>Autobranchia</taxon>
        <taxon>Pteriomorphia</taxon>
        <taxon>Mytilida</taxon>
        <taxon>Mytiloidea</taxon>
        <taxon>Mytilidae</taxon>
        <taxon>Mytilinae</taxon>
        <taxon>Mytilus</taxon>
    </lineage>
</organism>
<dbReference type="AlphaFoldDB" id="A0A6J8B3J1"/>
<keyword evidence="1" id="KW-1133">Transmembrane helix</keyword>
<dbReference type="EMBL" id="CACVKT020002187">
    <property type="protein sequence ID" value="CAC5376428.1"/>
    <property type="molecule type" value="Genomic_DNA"/>
</dbReference>
<evidence type="ECO:0000259" key="2">
    <source>
        <dbReference type="Pfam" id="PF09588"/>
    </source>
</evidence>
<gene>
    <name evidence="3" type="ORF">MCOR_13075</name>
</gene>
<dbReference type="PANTHER" id="PTHR46609">
    <property type="entry name" value="EXONUCLEASE, PHAGE-TYPE/RECB, C-TERMINAL DOMAIN-CONTAINING PROTEIN"/>
    <property type="match status" value="1"/>
</dbReference>
<keyword evidence="1" id="KW-0812">Transmembrane</keyword>
<dbReference type="Gene3D" id="3.90.320.10">
    <property type="match status" value="1"/>
</dbReference>
<dbReference type="InterPro" id="IPR011335">
    <property type="entry name" value="Restrct_endonuc-II-like"/>
</dbReference>
<dbReference type="SUPFAM" id="SSF52980">
    <property type="entry name" value="Restriction endonuclease-like"/>
    <property type="match status" value="1"/>
</dbReference>
<dbReference type="GO" id="GO:0006281">
    <property type="term" value="P:DNA repair"/>
    <property type="evidence" value="ECO:0007669"/>
    <property type="project" value="UniProtKB-ARBA"/>
</dbReference>